<keyword evidence="3" id="KW-1185">Reference proteome</keyword>
<dbReference type="EMBL" id="LGRX02027253">
    <property type="protein sequence ID" value="KAK3249582.1"/>
    <property type="molecule type" value="Genomic_DNA"/>
</dbReference>
<evidence type="ECO:0000256" key="1">
    <source>
        <dbReference type="SAM" id="Phobius"/>
    </source>
</evidence>
<feature type="transmembrane region" description="Helical" evidence="1">
    <location>
        <begin position="20"/>
        <end position="38"/>
    </location>
</feature>
<comment type="caution">
    <text evidence="2">The sequence shown here is derived from an EMBL/GenBank/DDBJ whole genome shotgun (WGS) entry which is preliminary data.</text>
</comment>
<keyword evidence="1" id="KW-0472">Membrane</keyword>
<organism evidence="2 3">
    <name type="scientific">Cymbomonas tetramitiformis</name>
    <dbReference type="NCBI Taxonomy" id="36881"/>
    <lineage>
        <taxon>Eukaryota</taxon>
        <taxon>Viridiplantae</taxon>
        <taxon>Chlorophyta</taxon>
        <taxon>Pyramimonadophyceae</taxon>
        <taxon>Pyramimonadales</taxon>
        <taxon>Pyramimonadaceae</taxon>
        <taxon>Cymbomonas</taxon>
    </lineage>
</organism>
<sequence length="193" mass="21361">AVAFVLYGVFINIQKLNKALTGLFMIGFMAVTNPVARLKKAGSVVSRSFSEMIDSTASEQSAGSARRMWRAMLCGCLLLPIICGLRLIPKRVFGNSKDATAHCLIMLLWIVCLWVLMTYGTLLNSIMGSEAAPTVVQAWGWGVFFEQFGEEGLRIIIMRVGVAWMTSMVQQTVMTTADNNQELDMDMDMDMDV</sequence>
<accession>A0AAE0C951</accession>
<feature type="non-terminal residue" evidence="2">
    <location>
        <position position="1"/>
    </location>
</feature>
<reference evidence="2 3" key="1">
    <citation type="journal article" date="2015" name="Genome Biol. Evol.">
        <title>Comparative Genomics of a Bacterivorous Green Alga Reveals Evolutionary Causalities and Consequences of Phago-Mixotrophic Mode of Nutrition.</title>
        <authorList>
            <person name="Burns J.A."/>
            <person name="Paasch A."/>
            <person name="Narechania A."/>
            <person name="Kim E."/>
        </authorList>
    </citation>
    <scope>NUCLEOTIDE SEQUENCE [LARGE SCALE GENOMIC DNA]</scope>
    <source>
        <strain evidence="2 3">PLY_AMNH</strain>
    </source>
</reference>
<dbReference type="Proteomes" id="UP001190700">
    <property type="component" value="Unassembled WGS sequence"/>
</dbReference>
<dbReference type="AlphaFoldDB" id="A0AAE0C951"/>
<evidence type="ECO:0000313" key="3">
    <source>
        <dbReference type="Proteomes" id="UP001190700"/>
    </source>
</evidence>
<protein>
    <submittedName>
        <fullName evidence="2">Uncharacterized protein</fullName>
    </submittedName>
</protein>
<proteinExistence type="predicted"/>
<feature type="transmembrane region" description="Helical" evidence="1">
    <location>
        <begin position="99"/>
        <end position="119"/>
    </location>
</feature>
<keyword evidence="1" id="KW-1133">Transmembrane helix</keyword>
<keyword evidence="1" id="KW-0812">Transmembrane</keyword>
<evidence type="ECO:0000313" key="2">
    <source>
        <dbReference type="EMBL" id="KAK3249582.1"/>
    </source>
</evidence>
<gene>
    <name evidence="2" type="ORF">CYMTET_40985</name>
</gene>
<feature type="transmembrane region" description="Helical" evidence="1">
    <location>
        <begin position="68"/>
        <end position="87"/>
    </location>
</feature>
<name>A0AAE0C951_9CHLO</name>